<feature type="region of interest" description="Disordered" evidence="1">
    <location>
        <begin position="80"/>
        <end position="134"/>
    </location>
</feature>
<dbReference type="AlphaFoldDB" id="A0A2H3JYU7"/>
<feature type="region of interest" description="Disordered" evidence="1">
    <location>
        <begin position="1"/>
        <end position="68"/>
    </location>
</feature>
<organism evidence="2 3">
    <name type="scientific">Wolfiporia cocos (strain MD-104)</name>
    <name type="common">Brown rot fungus</name>
    <dbReference type="NCBI Taxonomy" id="742152"/>
    <lineage>
        <taxon>Eukaryota</taxon>
        <taxon>Fungi</taxon>
        <taxon>Dikarya</taxon>
        <taxon>Basidiomycota</taxon>
        <taxon>Agaricomycotina</taxon>
        <taxon>Agaricomycetes</taxon>
        <taxon>Polyporales</taxon>
        <taxon>Phaeolaceae</taxon>
        <taxon>Wolfiporia</taxon>
    </lineage>
</organism>
<protein>
    <submittedName>
        <fullName evidence="2">Uncharacterized protein</fullName>
    </submittedName>
</protein>
<dbReference type="OrthoDB" id="1875751at2759"/>
<evidence type="ECO:0000313" key="2">
    <source>
        <dbReference type="EMBL" id="PCH43058.1"/>
    </source>
</evidence>
<name>A0A2H3JYU7_WOLCO</name>
<dbReference type="Proteomes" id="UP000218811">
    <property type="component" value="Unassembled WGS sequence"/>
</dbReference>
<evidence type="ECO:0000313" key="3">
    <source>
        <dbReference type="Proteomes" id="UP000218811"/>
    </source>
</evidence>
<evidence type="ECO:0000256" key="1">
    <source>
        <dbReference type="SAM" id="MobiDB-lite"/>
    </source>
</evidence>
<accession>A0A2H3JYU7</accession>
<keyword evidence="3" id="KW-1185">Reference proteome</keyword>
<feature type="compositionally biased region" description="Acidic residues" evidence="1">
    <location>
        <begin position="1"/>
        <end position="13"/>
    </location>
</feature>
<reference evidence="2 3" key="1">
    <citation type="journal article" date="2012" name="Science">
        <title>The Paleozoic origin of enzymatic lignin decomposition reconstructed from 31 fungal genomes.</title>
        <authorList>
            <person name="Floudas D."/>
            <person name="Binder M."/>
            <person name="Riley R."/>
            <person name="Barry K."/>
            <person name="Blanchette R.A."/>
            <person name="Henrissat B."/>
            <person name="Martinez A.T."/>
            <person name="Otillar R."/>
            <person name="Spatafora J.W."/>
            <person name="Yadav J.S."/>
            <person name="Aerts A."/>
            <person name="Benoit I."/>
            <person name="Boyd A."/>
            <person name="Carlson A."/>
            <person name="Copeland A."/>
            <person name="Coutinho P.M."/>
            <person name="de Vries R.P."/>
            <person name="Ferreira P."/>
            <person name="Findley K."/>
            <person name="Foster B."/>
            <person name="Gaskell J."/>
            <person name="Glotzer D."/>
            <person name="Gorecki P."/>
            <person name="Heitman J."/>
            <person name="Hesse C."/>
            <person name="Hori C."/>
            <person name="Igarashi K."/>
            <person name="Jurgens J.A."/>
            <person name="Kallen N."/>
            <person name="Kersten P."/>
            <person name="Kohler A."/>
            <person name="Kuees U."/>
            <person name="Kumar T.K.A."/>
            <person name="Kuo A."/>
            <person name="LaButti K."/>
            <person name="Larrondo L.F."/>
            <person name="Lindquist E."/>
            <person name="Ling A."/>
            <person name="Lombard V."/>
            <person name="Lucas S."/>
            <person name="Lundell T."/>
            <person name="Martin R."/>
            <person name="McLaughlin D.J."/>
            <person name="Morgenstern I."/>
            <person name="Morin E."/>
            <person name="Murat C."/>
            <person name="Nagy L.G."/>
            <person name="Nolan M."/>
            <person name="Ohm R.A."/>
            <person name="Patyshakuliyeva A."/>
            <person name="Rokas A."/>
            <person name="Ruiz-Duenas F.J."/>
            <person name="Sabat G."/>
            <person name="Salamov A."/>
            <person name="Samejima M."/>
            <person name="Schmutz J."/>
            <person name="Slot J.C."/>
            <person name="St John F."/>
            <person name="Stenlid J."/>
            <person name="Sun H."/>
            <person name="Sun S."/>
            <person name="Syed K."/>
            <person name="Tsang A."/>
            <person name="Wiebenga A."/>
            <person name="Young D."/>
            <person name="Pisabarro A."/>
            <person name="Eastwood D.C."/>
            <person name="Martin F."/>
            <person name="Cullen D."/>
            <person name="Grigoriev I.V."/>
            <person name="Hibbett D.S."/>
        </authorList>
    </citation>
    <scope>NUCLEOTIDE SEQUENCE [LARGE SCALE GENOMIC DNA]</scope>
    <source>
        <strain evidence="2 3">MD-104</strain>
    </source>
</reference>
<gene>
    <name evidence="2" type="ORF">WOLCODRAFT_25700</name>
</gene>
<proteinExistence type="predicted"/>
<feature type="compositionally biased region" description="Polar residues" evidence="1">
    <location>
        <begin position="45"/>
        <end position="55"/>
    </location>
</feature>
<dbReference type="EMBL" id="KB468135">
    <property type="protein sequence ID" value="PCH43058.1"/>
    <property type="molecule type" value="Genomic_DNA"/>
</dbReference>
<feature type="compositionally biased region" description="Polar residues" evidence="1">
    <location>
        <begin position="80"/>
        <end position="92"/>
    </location>
</feature>
<sequence>MSQLEDDIYDDLYGDSTDLKSTTSQTPSPTEEKQEQPAPTASPARETNSVGTGENSLPAKPAPSTELSYSAQIAQQFSAYKQTPAQERQSQAHLAVSRSVGGGSDAVVLPQSPSQDESVARSRPVRPSEMKDEG</sequence>